<reference evidence="2 3" key="1">
    <citation type="submission" date="2024-03" db="EMBL/GenBank/DDBJ databases">
        <title>Aureococcus anophagefferens CCMP1851 and Kratosvirus quantuckense: Draft genome of a second virus-susceptible host strain in the model system.</title>
        <authorList>
            <person name="Chase E."/>
            <person name="Truchon A.R."/>
            <person name="Schepens W."/>
            <person name="Wilhelm S.W."/>
        </authorList>
    </citation>
    <scope>NUCLEOTIDE SEQUENCE [LARGE SCALE GENOMIC DNA]</scope>
    <source>
        <strain evidence="2 3">CCMP1851</strain>
    </source>
</reference>
<feature type="compositionally biased region" description="Gly residues" evidence="1">
    <location>
        <begin position="215"/>
        <end position="236"/>
    </location>
</feature>
<sequence length="276" mass="29284">MLNYAAATDYYAFNSPIGAWDVSKVTSMDDMFYGAFIFNVPIDTSSVTSMDGTLASASTFNAPIGDWDTSAVTSLHRMFRSATVFNAPIGGWDVSKVTDMSWAFCYATAFNAPIGGWDVSKVTDMSWAFCYATAFNAPIGGWDVSPATNYDGIFFGGYQVFFYNHCLPWHEEYDYPFAACGQMSLLENKPETGPASSTPTPKPSADPTPKPTPVIGGGDSGEFGQGDGDFTEGGAGTCADNTKKNSCKDAGCTWDGKSSPKCQPGGSGGEGEDEAE</sequence>
<proteinExistence type="predicted"/>
<feature type="region of interest" description="Disordered" evidence="1">
    <location>
        <begin position="189"/>
        <end position="276"/>
    </location>
</feature>
<comment type="caution">
    <text evidence="2">The sequence shown here is derived from an EMBL/GenBank/DDBJ whole genome shotgun (WGS) entry which is preliminary data.</text>
</comment>
<keyword evidence="3" id="KW-1185">Reference proteome</keyword>
<organism evidence="2 3">
    <name type="scientific">Aureococcus anophagefferens</name>
    <name type="common">Harmful bloom alga</name>
    <dbReference type="NCBI Taxonomy" id="44056"/>
    <lineage>
        <taxon>Eukaryota</taxon>
        <taxon>Sar</taxon>
        <taxon>Stramenopiles</taxon>
        <taxon>Ochrophyta</taxon>
        <taxon>Pelagophyceae</taxon>
        <taxon>Pelagomonadales</taxon>
        <taxon>Pelagomonadaceae</taxon>
        <taxon>Aureococcus</taxon>
    </lineage>
</organism>
<dbReference type="InterPro" id="IPR005046">
    <property type="entry name" value="DUF285"/>
</dbReference>
<evidence type="ECO:0000256" key="1">
    <source>
        <dbReference type="SAM" id="MobiDB-lite"/>
    </source>
</evidence>
<dbReference type="Proteomes" id="UP001363151">
    <property type="component" value="Unassembled WGS sequence"/>
</dbReference>
<dbReference type="InterPro" id="IPR011889">
    <property type="entry name" value="Liste_lipo_26"/>
</dbReference>
<name>A0ABR1G458_AURAN</name>
<protein>
    <recommendedName>
        <fullName evidence="4">BspA family leucine-rich repeat surface protein</fullName>
    </recommendedName>
</protein>
<evidence type="ECO:0000313" key="2">
    <source>
        <dbReference type="EMBL" id="KAK7247723.1"/>
    </source>
</evidence>
<feature type="compositionally biased region" description="Pro residues" evidence="1">
    <location>
        <begin position="200"/>
        <end position="212"/>
    </location>
</feature>
<dbReference type="NCBIfam" id="TIGR02167">
    <property type="entry name" value="Liste_lipo_26"/>
    <property type="match status" value="2"/>
</dbReference>
<dbReference type="Pfam" id="PF03382">
    <property type="entry name" value="DUF285"/>
    <property type="match status" value="1"/>
</dbReference>
<evidence type="ECO:0000313" key="3">
    <source>
        <dbReference type="Proteomes" id="UP001363151"/>
    </source>
</evidence>
<gene>
    <name evidence="2" type="ORF">SO694_00088022</name>
</gene>
<evidence type="ECO:0008006" key="4">
    <source>
        <dbReference type="Google" id="ProtNLM"/>
    </source>
</evidence>
<dbReference type="EMBL" id="JBBJCI010000128">
    <property type="protein sequence ID" value="KAK7247723.1"/>
    <property type="molecule type" value="Genomic_DNA"/>
</dbReference>
<feature type="non-terminal residue" evidence="2">
    <location>
        <position position="276"/>
    </location>
</feature>
<accession>A0ABR1G458</accession>